<organism evidence="10 11">
    <name type="scientific">Ogataea polymorpha</name>
    <dbReference type="NCBI Taxonomy" id="460523"/>
    <lineage>
        <taxon>Eukaryota</taxon>
        <taxon>Fungi</taxon>
        <taxon>Dikarya</taxon>
        <taxon>Ascomycota</taxon>
        <taxon>Saccharomycotina</taxon>
        <taxon>Pichiomycetes</taxon>
        <taxon>Pichiales</taxon>
        <taxon>Pichiaceae</taxon>
        <taxon>Ogataea</taxon>
    </lineage>
</organism>
<dbReference type="AlphaFoldDB" id="A0A9P8PQR9"/>
<dbReference type="InterPro" id="IPR015422">
    <property type="entry name" value="PyrdxlP-dep_Trfase_small"/>
</dbReference>
<dbReference type="PIRSF" id="PIRSF000521">
    <property type="entry name" value="Transaminase_4ab_Lys_Orn"/>
    <property type="match status" value="1"/>
</dbReference>
<dbReference type="SUPFAM" id="SSF53383">
    <property type="entry name" value="PLP-dependent transferases"/>
    <property type="match status" value="1"/>
</dbReference>
<dbReference type="NCBIfam" id="TIGR01885">
    <property type="entry name" value="Orn_aminotrans"/>
    <property type="match status" value="1"/>
</dbReference>
<evidence type="ECO:0000256" key="5">
    <source>
        <dbReference type="ARBA" id="ARBA00022576"/>
    </source>
</evidence>
<dbReference type="EMBL" id="JAEUBD010000146">
    <property type="protein sequence ID" value="KAH3676577.1"/>
    <property type="molecule type" value="Genomic_DNA"/>
</dbReference>
<evidence type="ECO:0000313" key="10">
    <source>
        <dbReference type="EMBL" id="KAH3676577.1"/>
    </source>
</evidence>
<dbReference type="Pfam" id="PF00202">
    <property type="entry name" value="Aminotran_3"/>
    <property type="match status" value="1"/>
</dbReference>
<dbReference type="InterPro" id="IPR015424">
    <property type="entry name" value="PyrdxlP-dep_Trfase"/>
</dbReference>
<keyword evidence="5 9" id="KW-0032">Aminotransferase</keyword>
<evidence type="ECO:0000256" key="8">
    <source>
        <dbReference type="RuleBase" id="RU003560"/>
    </source>
</evidence>
<evidence type="ECO:0000256" key="6">
    <source>
        <dbReference type="ARBA" id="ARBA00022679"/>
    </source>
</evidence>
<evidence type="ECO:0000256" key="7">
    <source>
        <dbReference type="ARBA" id="ARBA00022898"/>
    </source>
</evidence>
<dbReference type="Gene3D" id="3.90.1150.10">
    <property type="entry name" value="Aspartate Aminotransferase, domain 1"/>
    <property type="match status" value="1"/>
</dbReference>
<dbReference type="InterPro" id="IPR010164">
    <property type="entry name" value="Orn_aminotrans"/>
</dbReference>
<evidence type="ECO:0000313" key="11">
    <source>
        <dbReference type="Proteomes" id="UP000788993"/>
    </source>
</evidence>
<comment type="catalytic activity">
    <reaction evidence="9">
        <text>a 2-oxocarboxylate + L-ornithine = L-glutamate 5-semialdehyde + an L-alpha-amino acid</text>
        <dbReference type="Rhea" id="RHEA:13877"/>
        <dbReference type="ChEBI" id="CHEBI:35179"/>
        <dbReference type="ChEBI" id="CHEBI:46911"/>
        <dbReference type="ChEBI" id="CHEBI:58066"/>
        <dbReference type="ChEBI" id="CHEBI:59869"/>
        <dbReference type="EC" id="2.6.1.13"/>
    </reaction>
</comment>
<evidence type="ECO:0000256" key="2">
    <source>
        <dbReference type="ARBA" id="ARBA00004998"/>
    </source>
</evidence>
<keyword evidence="7 8" id="KW-0663">Pyridoxal phosphate</keyword>
<accession>A0A9P8PQR9</accession>
<comment type="pathway">
    <text evidence="2 9">Amino-acid biosynthesis; L-proline biosynthesis; L-glutamate 5-semialdehyde from L-ornithine: step 1/1.</text>
</comment>
<dbReference type="PANTHER" id="PTHR11986">
    <property type="entry name" value="AMINOTRANSFERASE CLASS III"/>
    <property type="match status" value="1"/>
</dbReference>
<sequence>MTFKITASPKSLELLLKERTYSAHNYTPVPIVFDSASGIHVTDVDGNEYLDFGAAYSAVNTGHNHPKILEAVKAQYEKCSLVGRGFTHSLYAQFCEEVCKAFGFERVLTLNGGGEAVEFAIKLCRAWGYVKKKIPQDEAKVMMVAKNYHGRLLGVTSGSTNPTARANYGPFIPKVGPAYGDGKMLPFNDLEALEECFELEGDKIAGIIIESIQGEAGIFPPNPGYLDGVRALCDKYNVLWCADEVQMGSYRCGAKRWGYENTSNSKPDVLISAKSMSGGLYPCSVVCSSSEIMDSIAPNSHGATFSGSPIACAATLAALKVYEEEDLGANVAKQGPHMLAELDRLCCKYDLIEQVRGVGLIAGVDINVELLAQNNMSVWHVCMFMRAMGIACKQVHDRTVRLCPPLTVTRDQIDAMISSFEQCCQTLLKLQPQDIPGVSDFHFLGH</sequence>
<dbReference type="InterPro" id="IPR005814">
    <property type="entry name" value="Aminotrans_3"/>
</dbReference>
<evidence type="ECO:0000256" key="4">
    <source>
        <dbReference type="ARBA" id="ARBA00012924"/>
    </source>
</evidence>
<dbReference type="InterPro" id="IPR015421">
    <property type="entry name" value="PyrdxlP-dep_Trfase_major"/>
</dbReference>
<comment type="cofactor">
    <cofactor evidence="1 9">
        <name>pyridoxal 5'-phosphate</name>
        <dbReference type="ChEBI" id="CHEBI:597326"/>
    </cofactor>
</comment>
<dbReference type="InterPro" id="IPR050103">
    <property type="entry name" value="Class-III_PLP-dep_AT"/>
</dbReference>
<dbReference type="EC" id="2.6.1.13" evidence="4 9"/>
<keyword evidence="6 9" id="KW-0808">Transferase</keyword>
<reference evidence="10" key="2">
    <citation type="submission" date="2021-01" db="EMBL/GenBank/DDBJ databases">
        <authorList>
            <person name="Schikora-Tamarit M.A."/>
        </authorList>
    </citation>
    <scope>NUCLEOTIDE SEQUENCE</scope>
    <source>
        <strain evidence="10">NCAIM Y.01608</strain>
    </source>
</reference>
<dbReference type="GO" id="GO:0030170">
    <property type="term" value="F:pyridoxal phosphate binding"/>
    <property type="evidence" value="ECO:0007669"/>
    <property type="project" value="InterPro"/>
</dbReference>
<keyword evidence="11" id="KW-1185">Reference proteome</keyword>
<dbReference type="GO" id="GO:0042802">
    <property type="term" value="F:identical protein binding"/>
    <property type="evidence" value="ECO:0007669"/>
    <property type="project" value="TreeGrafter"/>
</dbReference>
<proteinExistence type="inferred from homology"/>
<comment type="similarity">
    <text evidence="3 8">Belongs to the class-III pyridoxal-phosphate-dependent aminotransferase family.</text>
</comment>
<evidence type="ECO:0000256" key="9">
    <source>
        <dbReference type="RuleBase" id="RU365036"/>
    </source>
</evidence>
<name>A0A9P8PQR9_9ASCO</name>
<dbReference type="GO" id="GO:0004587">
    <property type="term" value="F:ornithine aminotransferase activity"/>
    <property type="evidence" value="ECO:0007669"/>
    <property type="project" value="UniProtKB-EC"/>
</dbReference>
<reference evidence="10" key="1">
    <citation type="journal article" date="2021" name="Open Biol.">
        <title>Shared evolutionary footprints suggest mitochondrial oxidative damage underlies multiple complex I losses in fungi.</title>
        <authorList>
            <person name="Schikora-Tamarit M.A."/>
            <person name="Marcet-Houben M."/>
            <person name="Nosek J."/>
            <person name="Gabaldon T."/>
        </authorList>
    </citation>
    <scope>NUCLEOTIDE SEQUENCE</scope>
    <source>
        <strain evidence="10">NCAIM Y.01608</strain>
    </source>
</reference>
<evidence type="ECO:0000256" key="3">
    <source>
        <dbReference type="ARBA" id="ARBA00008954"/>
    </source>
</evidence>
<evidence type="ECO:0000256" key="1">
    <source>
        <dbReference type="ARBA" id="ARBA00001933"/>
    </source>
</evidence>
<dbReference type="PANTHER" id="PTHR11986:SF18">
    <property type="entry name" value="ORNITHINE AMINOTRANSFERASE, MITOCHONDRIAL"/>
    <property type="match status" value="1"/>
</dbReference>
<dbReference type="FunFam" id="3.40.640.10:FF:000011">
    <property type="entry name" value="Ornithine aminotransferase"/>
    <property type="match status" value="1"/>
</dbReference>
<dbReference type="Gene3D" id="3.40.640.10">
    <property type="entry name" value="Type I PLP-dependent aspartate aminotransferase-like (Major domain)"/>
    <property type="match status" value="1"/>
</dbReference>
<protein>
    <recommendedName>
        <fullName evidence="4 9">Ornithine aminotransferase</fullName>
        <ecNumber evidence="4 9">2.6.1.13</ecNumber>
    </recommendedName>
</protein>
<comment type="caution">
    <text evidence="10">The sequence shown here is derived from an EMBL/GenBank/DDBJ whole genome shotgun (WGS) entry which is preliminary data.</text>
</comment>
<dbReference type="Proteomes" id="UP000788993">
    <property type="component" value="Unassembled WGS sequence"/>
</dbReference>
<dbReference type="CDD" id="cd00610">
    <property type="entry name" value="OAT_like"/>
    <property type="match status" value="1"/>
</dbReference>
<gene>
    <name evidence="10" type="ORF">OGATHE_001066</name>
</gene>